<dbReference type="RefSeq" id="WP_089262120.1">
    <property type="nucleotide sequence ID" value="NZ_FZNV01000006.1"/>
</dbReference>
<keyword evidence="2" id="KW-1185">Reference proteome</keyword>
<evidence type="ECO:0000313" key="2">
    <source>
        <dbReference type="Proteomes" id="UP000198337"/>
    </source>
</evidence>
<dbReference type="InterPro" id="IPR021314">
    <property type="entry name" value="DUF2911"/>
</dbReference>
<evidence type="ECO:0000313" key="1">
    <source>
        <dbReference type="EMBL" id="SNR70890.1"/>
    </source>
</evidence>
<dbReference type="Proteomes" id="UP000198337">
    <property type="component" value="Unassembled WGS sequence"/>
</dbReference>
<proteinExistence type="predicted"/>
<accession>A0ABY1SL58</accession>
<gene>
    <name evidence="1" type="ORF">SAMN04488009_3324</name>
</gene>
<sequence>MKLIKKIVVVLLVLAALVYFVAIPYVHRETKKFSPYKTSVLELDNTVLKIDYSSPSKKGRKIFGELVPYGNVWRTGANEPTTITVSKPIKIIDKPLPAGTYSLWSIPNKKSWKIMFNTQIPDWGVTRINGNQTTHDSNYDLITVEVPVIDLQNPVEDFTITFEEQTLQQKSQNVISLAWDTTKIMVPVYK</sequence>
<name>A0ABY1SL58_9FLAO</name>
<dbReference type="Pfam" id="PF11138">
    <property type="entry name" value="DUF2911"/>
    <property type="match status" value="1"/>
</dbReference>
<comment type="caution">
    <text evidence="1">The sequence shown here is derived from an EMBL/GenBank/DDBJ whole genome shotgun (WGS) entry which is preliminary data.</text>
</comment>
<evidence type="ECO:0008006" key="3">
    <source>
        <dbReference type="Google" id="ProtNLM"/>
    </source>
</evidence>
<protein>
    <recommendedName>
        <fullName evidence="3">DUF2911 domain-containing protein</fullName>
    </recommendedName>
</protein>
<reference evidence="1 2" key="1">
    <citation type="submission" date="2017-06" db="EMBL/GenBank/DDBJ databases">
        <authorList>
            <person name="Varghese N."/>
            <person name="Submissions S."/>
        </authorList>
    </citation>
    <scope>NUCLEOTIDE SEQUENCE [LARGE SCALE GENOMIC DNA]</scope>
    <source>
        <strain evidence="1 2">DSM 19840</strain>
    </source>
</reference>
<dbReference type="EMBL" id="FZNV01000006">
    <property type="protein sequence ID" value="SNR70890.1"/>
    <property type="molecule type" value="Genomic_DNA"/>
</dbReference>
<organism evidence="1 2">
    <name type="scientific">Maribacter sedimenticola</name>
    <dbReference type="NCBI Taxonomy" id="228956"/>
    <lineage>
        <taxon>Bacteria</taxon>
        <taxon>Pseudomonadati</taxon>
        <taxon>Bacteroidota</taxon>
        <taxon>Flavobacteriia</taxon>
        <taxon>Flavobacteriales</taxon>
        <taxon>Flavobacteriaceae</taxon>
        <taxon>Maribacter</taxon>
    </lineage>
</organism>